<evidence type="ECO:0000256" key="5">
    <source>
        <dbReference type="ARBA" id="ARBA00022692"/>
    </source>
</evidence>
<dbReference type="Proteomes" id="UP000323956">
    <property type="component" value="Unassembled WGS sequence"/>
</dbReference>
<feature type="transmembrane region" description="Helical" evidence="9">
    <location>
        <begin position="63"/>
        <end position="82"/>
    </location>
</feature>
<evidence type="ECO:0000313" key="11">
    <source>
        <dbReference type="EMBL" id="SIR36195.1"/>
    </source>
</evidence>
<dbReference type="AlphaFoldDB" id="A0A1N7AAQ4"/>
<dbReference type="OrthoDB" id="8449485at2"/>
<feature type="domain" description="Tripartite ATP-independent periplasmic transporters DctQ component" evidence="10">
    <location>
        <begin position="36"/>
        <end position="163"/>
    </location>
</feature>
<comment type="similarity">
    <text evidence="8 9">Belongs to the TRAP transporter small permease family.</text>
</comment>
<proteinExistence type="inferred from homology"/>
<keyword evidence="2 9" id="KW-0813">Transport</keyword>
<dbReference type="RefSeq" id="WP_149766906.1">
    <property type="nucleotide sequence ID" value="NZ_FTMK01000045.1"/>
</dbReference>
<evidence type="ECO:0000256" key="2">
    <source>
        <dbReference type="ARBA" id="ARBA00022448"/>
    </source>
</evidence>
<dbReference type="Pfam" id="PF04290">
    <property type="entry name" value="DctQ"/>
    <property type="match status" value="1"/>
</dbReference>
<evidence type="ECO:0000256" key="6">
    <source>
        <dbReference type="ARBA" id="ARBA00022989"/>
    </source>
</evidence>
<comment type="function">
    <text evidence="9">Part of the tripartite ATP-independent periplasmic (TRAP) transport system.</text>
</comment>
<keyword evidence="3" id="KW-1003">Cell membrane</keyword>
<evidence type="ECO:0000256" key="7">
    <source>
        <dbReference type="ARBA" id="ARBA00023136"/>
    </source>
</evidence>
<keyword evidence="7 9" id="KW-0472">Membrane</keyword>
<sequence length="171" mass="18646">MADIPPDTQSPSTPPRVLDLVTRGLLAVSTGLLLLIIVLIVAQIAARNVWNMGLPRAEEISRYCGVLAVYFTAPLLALHGQHVAVDVFTTMMPRLPRLACNLLAETSVMAFGALTLWGGWLYLERAWKFKTPALGIRNIWLYGPIMASLLLLCAIALWRIAATLKGGRTAP</sequence>
<evidence type="ECO:0000256" key="8">
    <source>
        <dbReference type="ARBA" id="ARBA00038436"/>
    </source>
</evidence>
<dbReference type="EMBL" id="FTMK01000045">
    <property type="protein sequence ID" value="SIR36195.1"/>
    <property type="molecule type" value="Genomic_DNA"/>
</dbReference>
<dbReference type="PANTHER" id="PTHR35011:SF11">
    <property type="entry name" value="TRAP TRANSPORTER SMALL PERMEASE PROTEIN"/>
    <property type="match status" value="1"/>
</dbReference>
<evidence type="ECO:0000313" key="12">
    <source>
        <dbReference type="Proteomes" id="UP000323956"/>
    </source>
</evidence>
<name>A0A1N7AAQ4_9RHOB</name>
<keyword evidence="5 9" id="KW-0812">Transmembrane</keyword>
<dbReference type="InterPro" id="IPR007387">
    <property type="entry name" value="TRAP_DctQ"/>
</dbReference>
<accession>A0A1N7AAQ4</accession>
<dbReference type="InterPro" id="IPR055348">
    <property type="entry name" value="DctQ"/>
</dbReference>
<evidence type="ECO:0000256" key="9">
    <source>
        <dbReference type="RuleBase" id="RU369079"/>
    </source>
</evidence>
<comment type="subcellular location">
    <subcellularLocation>
        <location evidence="1 9">Cell inner membrane</location>
        <topology evidence="1 9">Multi-pass membrane protein</topology>
    </subcellularLocation>
</comment>
<dbReference type="PANTHER" id="PTHR35011">
    <property type="entry name" value="2,3-DIKETO-L-GULONATE TRAP TRANSPORTER SMALL PERMEASE PROTEIN YIAM"/>
    <property type="match status" value="1"/>
</dbReference>
<evidence type="ECO:0000256" key="4">
    <source>
        <dbReference type="ARBA" id="ARBA00022519"/>
    </source>
</evidence>
<dbReference type="GO" id="GO:0022857">
    <property type="term" value="F:transmembrane transporter activity"/>
    <property type="evidence" value="ECO:0007669"/>
    <property type="project" value="UniProtKB-UniRule"/>
</dbReference>
<feature type="transmembrane region" description="Helical" evidence="9">
    <location>
        <begin position="102"/>
        <end position="123"/>
    </location>
</feature>
<evidence type="ECO:0000256" key="3">
    <source>
        <dbReference type="ARBA" id="ARBA00022475"/>
    </source>
</evidence>
<dbReference type="GO" id="GO:0005886">
    <property type="term" value="C:plasma membrane"/>
    <property type="evidence" value="ECO:0007669"/>
    <property type="project" value="UniProtKB-SubCell"/>
</dbReference>
<comment type="subunit">
    <text evidence="9">The complex comprises the extracytoplasmic solute receptor protein and the two transmembrane proteins.</text>
</comment>
<gene>
    <name evidence="11" type="ORF">SAMN05421641_14511</name>
</gene>
<keyword evidence="4 9" id="KW-0997">Cell inner membrane</keyword>
<evidence type="ECO:0000259" key="10">
    <source>
        <dbReference type="Pfam" id="PF04290"/>
    </source>
</evidence>
<keyword evidence="6 9" id="KW-1133">Transmembrane helix</keyword>
<dbReference type="GO" id="GO:0015740">
    <property type="term" value="P:C4-dicarboxylate transport"/>
    <property type="evidence" value="ECO:0007669"/>
    <property type="project" value="TreeGrafter"/>
</dbReference>
<organism evidence="11 12">
    <name type="scientific">Paracoccus thiocyanatus</name>
    <dbReference type="NCBI Taxonomy" id="34006"/>
    <lineage>
        <taxon>Bacteria</taxon>
        <taxon>Pseudomonadati</taxon>
        <taxon>Pseudomonadota</taxon>
        <taxon>Alphaproteobacteria</taxon>
        <taxon>Rhodobacterales</taxon>
        <taxon>Paracoccaceae</taxon>
        <taxon>Paracoccus</taxon>
    </lineage>
</organism>
<feature type="transmembrane region" description="Helical" evidence="9">
    <location>
        <begin position="20"/>
        <end position="42"/>
    </location>
</feature>
<feature type="transmembrane region" description="Helical" evidence="9">
    <location>
        <begin position="139"/>
        <end position="161"/>
    </location>
</feature>
<evidence type="ECO:0000256" key="1">
    <source>
        <dbReference type="ARBA" id="ARBA00004429"/>
    </source>
</evidence>
<reference evidence="11 12" key="1">
    <citation type="submission" date="2017-01" db="EMBL/GenBank/DDBJ databases">
        <authorList>
            <person name="Varghese N."/>
            <person name="Submissions S."/>
        </authorList>
    </citation>
    <scope>NUCLEOTIDE SEQUENCE [LARGE SCALE GENOMIC DNA]</scope>
    <source>
        <strain evidence="11 12">ATCC 700171</strain>
    </source>
</reference>
<protein>
    <recommendedName>
        <fullName evidence="9">TRAP transporter small permease protein</fullName>
    </recommendedName>
</protein>